<evidence type="ECO:0000313" key="1">
    <source>
        <dbReference type="EMBL" id="MBT1688096.1"/>
    </source>
</evidence>
<reference evidence="1 2" key="1">
    <citation type="submission" date="2021-05" db="EMBL/GenBank/DDBJ databases">
        <title>A Polyphasic approach of four new species of the genus Ohtaekwangia: Ohtaekwangia histidinii sp. nov., Ohtaekwangia cretensis sp. nov., Ohtaekwangia indiensis sp. nov., Ohtaekwangia reichenbachii sp. nov. from diverse environment.</title>
        <authorList>
            <person name="Octaviana S."/>
        </authorList>
    </citation>
    <scope>NUCLEOTIDE SEQUENCE [LARGE SCALE GENOMIC DNA]</scope>
    <source>
        <strain evidence="1 2">PWU37</strain>
    </source>
</reference>
<protein>
    <submittedName>
        <fullName evidence="1">Uncharacterized protein</fullName>
    </submittedName>
</protein>
<gene>
    <name evidence="1" type="ORF">KK078_16115</name>
</gene>
<sequence>MKAHSITTPEVLIKKAGFENVEVYPLISSEDLISGFTFGGSADGSGLLKLNNGYSLLVNHEDNFSVSRIFLDETFRPVSGEYILNSDGGKWRLCSATLATPAEHGFGPLYLTCGESSVESRTHALNPFVQGAQASQTRELQAFGRWNAEQALPLPKTAYPGKTVVMIGDDDSSIDGGQVAMYVSNTVGDLAGGKLYVLRRKDLVTREKDMEEEDVVDIEFVEITGQTTLTGGEINAKSTELKSIAFNRVEDLDYRKDGVGREVYFNVTGNSANTADRSQYGRTYRIVLNENNPLEGTLELILDGDDRAGKAKDYQDVDNIMVTENYVYIQEDPNGYGTETHDAYVYQYNIATKEVKPVFELNHFRNDATLGAKFLSTNSAKGSWEYGSMIDISDIIGVENTFLLCIQMHTWRLPAFKNPDGGTGRPNEDQGSMIAVIKGLPR</sequence>
<proteinExistence type="predicted"/>
<organism evidence="1 2">
    <name type="scientific">Dawidia soli</name>
    <dbReference type="NCBI Taxonomy" id="2782352"/>
    <lineage>
        <taxon>Bacteria</taxon>
        <taxon>Pseudomonadati</taxon>
        <taxon>Bacteroidota</taxon>
        <taxon>Cytophagia</taxon>
        <taxon>Cytophagales</taxon>
        <taxon>Chryseotaleaceae</taxon>
        <taxon>Dawidia</taxon>
    </lineage>
</organism>
<dbReference type="Proteomes" id="UP001319180">
    <property type="component" value="Unassembled WGS sequence"/>
</dbReference>
<accession>A0AAP2D9W8</accession>
<name>A0AAP2D9W8_9BACT</name>
<comment type="caution">
    <text evidence="1">The sequence shown here is derived from an EMBL/GenBank/DDBJ whole genome shotgun (WGS) entry which is preliminary data.</text>
</comment>
<keyword evidence="2" id="KW-1185">Reference proteome</keyword>
<dbReference type="AlphaFoldDB" id="A0AAP2D9W8"/>
<dbReference type="EMBL" id="JAHESC010000022">
    <property type="protein sequence ID" value="MBT1688096.1"/>
    <property type="molecule type" value="Genomic_DNA"/>
</dbReference>
<evidence type="ECO:0000313" key="2">
    <source>
        <dbReference type="Proteomes" id="UP001319180"/>
    </source>
</evidence>